<reference evidence="3" key="2">
    <citation type="submission" date="2020-09" db="EMBL/GenBank/DDBJ databases">
        <authorList>
            <person name="Sun Q."/>
            <person name="Ohkuma M."/>
        </authorList>
    </citation>
    <scope>NUCLEOTIDE SEQUENCE</scope>
    <source>
        <strain evidence="3">JCM 13306</strain>
    </source>
</reference>
<evidence type="ECO:0000256" key="1">
    <source>
        <dbReference type="SAM" id="MobiDB-lite"/>
    </source>
</evidence>
<feature type="region of interest" description="Disordered" evidence="1">
    <location>
        <begin position="33"/>
        <end position="71"/>
    </location>
</feature>
<dbReference type="Proteomes" id="UP000623958">
    <property type="component" value="Unassembled WGS sequence"/>
</dbReference>
<feature type="transmembrane region" description="Helical" evidence="2">
    <location>
        <begin position="7"/>
        <end position="25"/>
    </location>
</feature>
<dbReference type="RefSeq" id="WP_434028674.1">
    <property type="nucleotide sequence ID" value="NZ_BNBA01000005.1"/>
</dbReference>
<proteinExistence type="predicted"/>
<evidence type="ECO:0000313" key="4">
    <source>
        <dbReference type="Proteomes" id="UP000623958"/>
    </source>
</evidence>
<evidence type="ECO:0000313" key="3">
    <source>
        <dbReference type="EMBL" id="GHH49504.1"/>
    </source>
</evidence>
<keyword evidence="2" id="KW-0812">Transmembrane</keyword>
<evidence type="ECO:0000256" key="2">
    <source>
        <dbReference type="SAM" id="Phobius"/>
    </source>
</evidence>
<gene>
    <name evidence="3" type="ORF">GCM10009090_09030</name>
</gene>
<name>A0A919F5U8_9XANT</name>
<dbReference type="EMBL" id="BNBA01000005">
    <property type="protein sequence ID" value="GHH49504.1"/>
    <property type="molecule type" value="Genomic_DNA"/>
</dbReference>
<protein>
    <submittedName>
        <fullName evidence="3">Membrane protein</fullName>
    </submittedName>
</protein>
<dbReference type="Pfam" id="PF11219">
    <property type="entry name" value="DUF3014"/>
    <property type="match status" value="1"/>
</dbReference>
<feature type="compositionally biased region" description="Low complexity" evidence="1">
    <location>
        <begin position="51"/>
        <end position="71"/>
    </location>
</feature>
<dbReference type="AlphaFoldDB" id="A0A919F5U8"/>
<reference evidence="3" key="1">
    <citation type="journal article" date="2014" name="Int. J. Syst. Evol. Microbiol.">
        <title>Complete genome sequence of Corynebacterium casei LMG S-19264T (=DSM 44701T), isolated from a smear-ripened cheese.</title>
        <authorList>
            <consortium name="US DOE Joint Genome Institute (JGI-PGF)"/>
            <person name="Walter F."/>
            <person name="Albersmeier A."/>
            <person name="Kalinowski J."/>
            <person name="Ruckert C."/>
        </authorList>
    </citation>
    <scope>NUCLEOTIDE SEQUENCE</scope>
    <source>
        <strain evidence="3">JCM 13306</strain>
    </source>
</reference>
<keyword evidence="2" id="KW-0472">Membrane</keyword>
<keyword evidence="2" id="KW-1133">Transmembrane helix</keyword>
<accession>A0A919F5U8</accession>
<dbReference type="InterPro" id="IPR021382">
    <property type="entry name" value="DUF3014"/>
</dbReference>
<comment type="caution">
    <text evidence="3">The sequence shown here is derived from an EMBL/GenBank/DDBJ whole genome shotgun (WGS) entry which is preliminary data.</text>
</comment>
<sequence>MQNKTALWPWLTGAILVAGIGWWLFRPDTTTHTTASPPAFPSRTEPPVQAPPSASAAAPGGPQHPVESPAAADPAIPALADSDAAAWEALSNLAGDASVLDVLLRDHLIQRLVTMVDNLPRRSATRQSLALRPLPGELQLRQDEAGATLAPANAERYAPYVKAFAAVDPQALARAYRRFYPLFQQAYVELGYPDGYFNDRLVQVIDHLLQAPEPAQPPLVEPNGRGKYRFVNPALESLSVGQKALVRLGPGQEAAVKRQLRAIRAALTRS</sequence>
<keyword evidence="4" id="KW-1185">Reference proteome</keyword>
<organism evidence="3 4">
    <name type="scientific">Xanthomonas boreopolis</name>
    <dbReference type="NCBI Taxonomy" id="86183"/>
    <lineage>
        <taxon>Bacteria</taxon>
        <taxon>Pseudomonadati</taxon>
        <taxon>Pseudomonadota</taxon>
        <taxon>Gammaproteobacteria</taxon>
        <taxon>Lysobacterales</taxon>
        <taxon>Lysobacteraceae</taxon>
        <taxon>Xanthomonas</taxon>
    </lineage>
</organism>